<dbReference type="OrthoDB" id="10302453at2759"/>
<protein>
    <submittedName>
        <fullName evidence="2">Uncharacterized protein</fullName>
    </submittedName>
</protein>
<evidence type="ECO:0000313" key="3">
    <source>
        <dbReference type="Proteomes" id="UP000444721"/>
    </source>
</evidence>
<sequence>MVLCLLSRLVKGVVGTPLKRMEQQMNRITSDVLFPLQNTNPVRGDKQYADLHHHSWYGEMVEANKKIEEILLKKKHQQTNSETC</sequence>
<dbReference type="Proteomes" id="UP000444721">
    <property type="component" value="Unassembled WGS sequence"/>
</dbReference>
<name>A0A6A5BNC6_NAEFO</name>
<reference evidence="2 3" key="1">
    <citation type="journal article" date="2019" name="Sci. Rep.">
        <title>Nanopore sequencing improves the draft genome of the human pathogenic amoeba Naegleria fowleri.</title>
        <authorList>
            <person name="Liechti N."/>
            <person name="Schurch N."/>
            <person name="Bruggmann R."/>
            <person name="Wittwer M."/>
        </authorList>
    </citation>
    <scope>NUCLEOTIDE SEQUENCE [LARGE SCALE GENOMIC DNA]</scope>
    <source>
        <strain evidence="2 3">ATCC 30894</strain>
    </source>
</reference>
<dbReference type="VEuPathDB" id="AmoebaDB:FDP41_005464"/>
<proteinExistence type="predicted"/>
<evidence type="ECO:0000313" key="2">
    <source>
        <dbReference type="EMBL" id="KAF0975470.1"/>
    </source>
</evidence>
<feature type="chain" id="PRO_5025566207" evidence="1">
    <location>
        <begin position="16"/>
        <end position="84"/>
    </location>
</feature>
<evidence type="ECO:0000256" key="1">
    <source>
        <dbReference type="SAM" id="SignalP"/>
    </source>
</evidence>
<dbReference type="GeneID" id="68112682"/>
<keyword evidence="1" id="KW-0732">Signal</keyword>
<accession>A0A6A5BNC6</accession>
<dbReference type="EMBL" id="VFQX01000044">
    <property type="protein sequence ID" value="KAF0975470.1"/>
    <property type="molecule type" value="Genomic_DNA"/>
</dbReference>
<dbReference type="AlphaFoldDB" id="A0A6A5BNC6"/>
<gene>
    <name evidence="2" type="ORF">FDP41_005464</name>
</gene>
<keyword evidence="3" id="KW-1185">Reference proteome</keyword>
<feature type="signal peptide" evidence="1">
    <location>
        <begin position="1"/>
        <end position="15"/>
    </location>
</feature>
<dbReference type="RefSeq" id="XP_044560183.1">
    <property type="nucleotide sequence ID" value="XM_044708991.1"/>
</dbReference>
<organism evidence="2 3">
    <name type="scientific">Naegleria fowleri</name>
    <name type="common">Brain eating amoeba</name>
    <dbReference type="NCBI Taxonomy" id="5763"/>
    <lineage>
        <taxon>Eukaryota</taxon>
        <taxon>Discoba</taxon>
        <taxon>Heterolobosea</taxon>
        <taxon>Tetramitia</taxon>
        <taxon>Eutetramitia</taxon>
        <taxon>Vahlkampfiidae</taxon>
        <taxon>Naegleria</taxon>
    </lineage>
</organism>
<dbReference type="VEuPathDB" id="AmoebaDB:NfTy_066480"/>
<comment type="caution">
    <text evidence="2">The sequence shown here is derived from an EMBL/GenBank/DDBJ whole genome shotgun (WGS) entry which is preliminary data.</text>
</comment>